<dbReference type="EMBL" id="JAVDVQ010000007">
    <property type="protein sequence ID" value="MDR7082786.1"/>
    <property type="molecule type" value="Genomic_DNA"/>
</dbReference>
<gene>
    <name evidence="1" type="ORF">J2X01_002076</name>
</gene>
<name>A0ABU1UC88_9MICC</name>
<evidence type="ECO:0008006" key="3">
    <source>
        <dbReference type="Google" id="ProtNLM"/>
    </source>
</evidence>
<organism evidence="1 2">
    <name type="scientific">Arthrobacter ginsengisoli</name>
    <dbReference type="NCBI Taxonomy" id="1356565"/>
    <lineage>
        <taxon>Bacteria</taxon>
        <taxon>Bacillati</taxon>
        <taxon>Actinomycetota</taxon>
        <taxon>Actinomycetes</taxon>
        <taxon>Micrococcales</taxon>
        <taxon>Micrococcaceae</taxon>
        <taxon>Arthrobacter</taxon>
    </lineage>
</organism>
<protein>
    <recommendedName>
        <fullName evidence="3">Alanine racemase</fullName>
    </recommendedName>
</protein>
<evidence type="ECO:0000313" key="2">
    <source>
        <dbReference type="Proteomes" id="UP001252243"/>
    </source>
</evidence>
<sequence length="90" mass="9220">MTSKLGITVAVDLSSESALVAAEGQLTVRNVPSLIAVARRAGSSGYGLDIVVDLRKLTAADPAAVAMIRDSGWQGNHMLGAGKAGWERAA</sequence>
<dbReference type="Proteomes" id="UP001252243">
    <property type="component" value="Unassembled WGS sequence"/>
</dbReference>
<evidence type="ECO:0000313" key="1">
    <source>
        <dbReference type="EMBL" id="MDR7082786.1"/>
    </source>
</evidence>
<reference evidence="1 2" key="1">
    <citation type="submission" date="2023-07" db="EMBL/GenBank/DDBJ databases">
        <title>Sorghum-associated microbial communities from plants grown in Nebraska, USA.</title>
        <authorList>
            <person name="Schachtman D."/>
        </authorList>
    </citation>
    <scope>NUCLEOTIDE SEQUENCE [LARGE SCALE GENOMIC DNA]</scope>
    <source>
        <strain evidence="1 2">BE167</strain>
    </source>
</reference>
<keyword evidence="2" id="KW-1185">Reference proteome</keyword>
<accession>A0ABU1UC88</accession>
<proteinExistence type="predicted"/>
<comment type="caution">
    <text evidence="1">The sequence shown here is derived from an EMBL/GenBank/DDBJ whole genome shotgun (WGS) entry which is preliminary data.</text>
</comment>